<keyword evidence="4 6" id="KW-1133">Transmembrane helix</keyword>
<organism evidence="7 8">
    <name type="scientific">Halarcobacter anaerophilus</name>
    <dbReference type="NCBI Taxonomy" id="877500"/>
    <lineage>
        <taxon>Bacteria</taxon>
        <taxon>Pseudomonadati</taxon>
        <taxon>Campylobacterota</taxon>
        <taxon>Epsilonproteobacteria</taxon>
        <taxon>Campylobacterales</taxon>
        <taxon>Arcobacteraceae</taxon>
        <taxon>Halarcobacter</taxon>
    </lineage>
</organism>
<evidence type="ECO:0000256" key="4">
    <source>
        <dbReference type="ARBA" id="ARBA00022989"/>
    </source>
</evidence>
<evidence type="ECO:0000313" key="8">
    <source>
        <dbReference type="Proteomes" id="UP000290191"/>
    </source>
</evidence>
<dbReference type="GO" id="GO:0015920">
    <property type="term" value="P:lipopolysaccharide transport"/>
    <property type="evidence" value="ECO:0007669"/>
    <property type="project" value="TreeGrafter"/>
</dbReference>
<accession>A0A4Q0XYN8</accession>
<evidence type="ECO:0000256" key="3">
    <source>
        <dbReference type="ARBA" id="ARBA00022692"/>
    </source>
</evidence>
<evidence type="ECO:0000256" key="5">
    <source>
        <dbReference type="ARBA" id="ARBA00023136"/>
    </source>
</evidence>
<comment type="subcellular location">
    <subcellularLocation>
        <location evidence="1">Cell membrane</location>
        <topology evidence="1">Multi-pass membrane protein</topology>
    </subcellularLocation>
</comment>
<feature type="transmembrane region" description="Helical" evidence="6">
    <location>
        <begin position="98"/>
        <end position="121"/>
    </location>
</feature>
<comment type="caution">
    <text evidence="7">The sequence shown here is derived from an EMBL/GenBank/DDBJ whole genome shotgun (WGS) entry which is preliminary data.</text>
</comment>
<evidence type="ECO:0000313" key="7">
    <source>
        <dbReference type="EMBL" id="RXJ62225.1"/>
    </source>
</evidence>
<protein>
    <submittedName>
        <fullName evidence="7">Permease</fullName>
    </submittedName>
</protein>
<evidence type="ECO:0000256" key="1">
    <source>
        <dbReference type="ARBA" id="ARBA00004651"/>
    </source>
</evidence>
<gene>
    <name evidence="7" type="ORF">CRV06_10700</name>
</gene>
<dbReference type="RefSeq" id="WP_129082462.1">
    <property type="nucleotide sequence ID" value="NZ_CP041070.1"/>
</dbReference>
<keyword evidence="5 6" id="KW-0472">Membrane</keyword>
<dbReference type="EMBL" id="PDKO01000009">
    <property type="protein sequence ID" value="RXJ62225.1"/>
    <property type="molecule type" value="Genomic_DNA"/>
</dbReference>
<dbReference type="OrthoDB" id="5372422at2"/>
<dbReference type="AlphaFoldDB" id="A0A4Q0XYN8"/>
<name>A0A4Q0XYN8_9BACT</name>
<evidence type="ECO:0000256" key="2">
    <source>
        <dbReference type="ARBA" id="ARBA00022475"/>
    </source>
</evidence>
<evidence type="ECO:0000256" key="6">
    <source>
        <dbReference type="SAM" id="Phobius"/>
    </source>
</evidence>
<keyword evidence="3 6" id="KW-0812">Transmembrane</keyword>
<feature type="transmembrane region" description="Helical" evidence="6">
    <location>
        <begin position="54"/>
        <end position="77"/>
    </location>
</feature>
<sequence length="340" mass="40309">MKLRQYLFNQLALTFFPIFLGLYFITSIIFLVKIASLTSVITINFFELIKLYGFMMPSIIFYTLPVSFFISVAITLSKLSNEYELIVVTSFGLNPLKILKIFLPITIFISLSLMVVSLGLIPKTKYEREVFMDKKQTEANFNIKASEFGQNLGKWLIFIERKDEKFYHNVKLFKTQNNQDQFIIAKNATLNNDEGELSFKLFEGKSFHIQDEEFNQIDYSNMTIFNNIRNNHSGYTFIDSYNYWKHYLLDDDSETQKFAYYILLSLFPLLSLLIAVNYGYYNPRYEKSKAVQWCAFYIVIYYSLISFLTKQVYLHSLYIIPVLWISWSYFLYTRSVKKQY</sequence>
<proteinExistence type="predicted"/>
<keyword evidence="2" id="KW-1003">Cell membrane</keyword>
<dbReference type="Pfam" id="PF03739">
    <property type="entry name" value="LptF_LptG"/>
    <property type="match status" value="1"/>
</dbReference>
<dbReference type="InterPro" id="IPR005495">
    <property type="entry name" value="LptG/LptF_permease"/>
</dbReference>
<feature type="transmembrane region" description="Helical" evidence="6">
    <location>
        <begin position="315"/>
        <end position="332"/>
    </location>
</feature>
<keyword evidence="8" id="KW-1185">Reference proteome</keyword>
<feature type="transmembrane region" description="Helical" evidence="6">
    <location>
        <begin position="290"/>
        <end position="309"/>
    </location>
</feature>
<dbReference type="STRING" id="877500.GCA_000935065_03372"/>
<feature type="transmembrane region" description="Helical" evidence="6">
    <location>
        <begin position="12"/>
        <end position="34"/>
    </location>
</feature>
<dbReference type="PANTHER" id="PTHR33529">
    <property type="entry name" value="SLR0882 PROTEIN-RELATED"/>
    <property type="match status" value="1"/>
</dbReference>
<dbReference type="GO" id="GO:0043190">
    <property type="term" value="C:ATP-binding cassette (ABC) transporter complex"/>
    <property type="evidence" value="ECO:0007669"/>
    <property type="project" value="TreeGrafter"/>
</dbReference>
<dbReference type="PANTHER" id="PTHR33529:SF7">
    <property type="entry name" value="LIPOPOLYSACCHARIDE EXPORT SYSTEM PERMEASE PROTEIN LPTF"/>
    <property type="match status" value="1"/>
</dbReference>
<dbReference type="Proteomes" id="UP000290191">
    <property type="component" value="Unassembled WGS sequence"/>
</dbReference>
<reference evidence="7 8" key="1">
    <citation type="submission" date="2017-10" db="EMBL/GenBank/DDBJ databases">
        <title>Genomics of the genus Arcobacter.</title>
        <authorList>
            <person name="Perez-Cataluna A."/>
            <person name="Figueras M.J."/>
        </authorList>
    </citation>
    <scope>NUCLEOTIDE SEQUENCE [LARGE SCALE GENOMIC DNA]</scope>
    <source>
        <strain evidence="7 8">DSM 24636</strain>
    </source>
</reference>
<feature type="transmembrane region" description="Helical" evidence="6">
    <location>
        <begin position="258"/>
        <end position="278"/>
    </location>
</feature>